<dbReference type="InterPro" id="IPR001841">
    <property type="entry name" value="Znf_RING"/>
</dbReference>
<dbReference type="AlphaFoldDB" id="A0A7J7M744"/>
<dbReference type="CDD" id="cd16667">
    <property type="entry name" value="RING-H2_RNF126-like"/>
    <property type="match status" value="1"/>
</dbReference>
<sequence length="317" mass="34303">MSSLLYFCHQCEHSLAIIPSPHTDLQCPNCHGEFLEELENPNPNPFFSSFSAGLSGSPAMFTSSTSIDPQGPTDVSSDINAFSPYTFLQNYLQGSRFGNANVQFVIENHNPIDVGDGGGFRLGGNLGDYFVGSGGLEQLIQQLAENDPNRYGTPPASKSAVEALVNMKANEELLASDEAQCAVCMDAFEAGMDVKQMPCKHIYHDHCILPWLEMHNSCPVCRFELPTDDLDYERQIRGTPIPANAAGSGIEGGARESSQTPRTVERRFRISLPWSTRPAAGSHTETSDGSAAGNSNSGGWGWGFEFGPDNNSLDDLD</sequence>
<feature type="region of interest" description="Disordered" evidence="9">
    <location>
        <begin position="240"/>
        <end position="317"/>
    </location>
</feature>
<dbReference type="Pfam" id="PF13639">
    <property type="entry name" value="zf-RING_2"/>
    <property type="match status" value="1"/>
</dbReference>
<accession>A0A7J7M744</accession>
<gene>
    <name evidence="11" type="ORF">GIB67_020794</name>
</gene>
<evidence type="ECO:0000313" key="11">
    <source>
        <dbReference type="EMBL" id="KAF6150711.1"/>
    </source>
</evidence>
<dbReference type="OrthoDB" id="8062037at2759"/>
<keyword evidence="3" id="KW-0808">Transferase</keyword>
<comment type="caution">
    <text evidence="11">The sequence shown here is derived from an EMBL/GenBank/DDBJ whole genome shotgun (WGS) entry which is preliminary data.</text>
</comment>
<feature type="domain" description="RING-type" evidence="10">
    <location>
        <begin position="181"/>
        <end position="222"/>
    </location>
</feature>
<dbReference type="PROSITE" id="PS50089">
    <property type="entry name" value="ZF_RING_2"/>
    <property type="match status" value="1"/>
</dbReference>
<keyword evidence="6" id="KW-0833">Ubl conjugation pathway</keyword>
<dbReference type="GO" id="GO:0061630">
    <property type="term" value="F:ubiquitin protein ligase activity"/>
    <property type="evidence" value="ECO:0007669"/>
    <property type="project" value="UniProtKB-EC"/>
</dbReference>
<evidence type="ECO:0000259" key="10">
    <source>
        <dbReference type="PROSITE" id="PS50089"/>
    </source>
</evidence>
<dbReference type="GO" id="GO:0016567">
    <property type="term" value="P:protein ubiquitination"/>
    <property type="evidence" value="ECO:0007669"/>
    <property type="project" value="TreeGrafter"/>
</dbReference>
<dbReference type="InterPro" id="IPR039525">
    <property type="entry name" value="RNF126-like_zinc-ribbon"/>
</dbReference>
<dbReference type="Pfam" id="PF14369">
    <property type="entry name" value="Zn_ribbon_19"/>
    <property type="match status" value="1"/>
</dbReference>
<evidence type="ECO:0000256" key="3">
    <source>
        <dbReference type="ARBA" id="ARBA00022679"/>
    </source>
</evidence>
<evidence type="ECO:0000256" key="5">
    <source>
        <dbReference type="ARBA" id="ARBA00022771"/>
    </source>
</evidence>
<dbReference type="EC" id="2.3.2.27" evidence="2"/>
<dbReference type="SMART" id="SM00184">
    <property type="entry name" value="RING"/>
    <property type="match status" value="1"/>
</dbReference>
<evidence type="ECO:0000256" key="6">
    <source>
        <dbReference type="ARBA" id="ARBA00022786"/>
    </source>
</evidence>
<organism evidence="11 12">
    <name type="scientific">Kingdonia uniflora</name>
    <dbReference type="NCBI Taxonomy" id="39325"/>
    <lineage>
        <taxon>Eukaryota</taxon>
        <taxon>Viridiplantae</taxon>
        <taxon>Streptophyta</taxon>
        <taxon>Embryophyta</taxon>
        <taxon>Tracheophyta</taxon>
        <taxon>Spermatophyta</taxon>
        <taxon>Magnoliopsida</taxon>
        <taxon>Ranunculales</taxon>
        <taxon>Circaeasteraceae</taxon>
        <taxon>Kingdonia</taxon>
    </lineage>
</organism>
<dbReference type="PANTHER" id="PTHR15710:SF202">
    <property type="entry name" value="RING-TYPE E3 UBIQUITIN TRANSFERASE"/>
    <property type="match status" value="1"/>
</dbReference>
<name>A0A7J7M744_9MAGN</name>
<dbReference type="GO" id="GO:0008270">
    <property type="term" value="F:zinc ion binding"/>
    <property type="evidence" value="ECO:0007669"/>
    <property type="project" value="UniProtKB-KW"/>
</dbReference>
<dbReference type="FunFam" id="3.30.40.10:FF:000022">
    <property type="entry name" value="E3 ubiquitin-protein ligase RING1-like"/>
    <property type="match status" value="1"/>
</dbReference>
<keyword evidence="7" id="KW-0862">Zinc</keyword>
<evidence type="ECO:0000256" key="1">
    <source>
        <dbReference type="ARBA" id="ARBA00000900"/>
    </source>
</evidence>
<dbReference type="SUPFAM" id="SSF57850">
    <property type="entry name" value="RING/U-box"/>
    <property type="match status" value="1"/>
</dbReference>
<keyword evidence="5 8" id="KW-0863">Zinc-finger</keyword>
<evidence type="ECO:0000256" key="4">
    <source>
        <dbReference type="ARBA" id="ARBA00022723"/>
    </source>
</evidence>
<protein>
    <recommendedName>
        <fullName evidence="2">RING-type E3 ubiquitin transferase</fullName>
        <ecNumber evidence="2">2.3.2.27</ecNumber>
    </recommendedName>
</protein>
<evidence type="ECO:0000256" key="7">
    <source>
        <dbReference type="ARBA" id="ARBA00022833"/>
    </source>
</evidence>
<proteinExistence type="predicted"/>
<dbReference type="Gene3D" id="3.30.40.10">
    <property type="entry name" value="Zinc/RING finger domain, C3HC4 (zinc finger)"/>
    <property type="match status" value="1"/>
</dbReference>
<dbReference type="PANTHER" id="PTHR15710">
    <property type="entry name" value="E3 UBIQUITIN-PROTEIN LIGASE PRAJA"/>
    <property type="match status" value="1"/>
</dbReference>
<comment type="catalytic activity">
    <reaction evidence="1">
        <text>S-ubiquitinyl-[E2 ubiquitin-conjugating enzyme]-L-cysteine + [acceptor protein]-L-lysine = [E2 ubiquitin-conjugating enzyme]-L-cysteine + N(6)-ubiquitinyl-[acceptor protein]-L-lysine.</text>
        <dbReference type="EC" id="2.3.2.27"/>
    </reaction>
</comment>
<keyword evidence="4" id="KW-0479">Metal-binding</keyword>
<reference evidence="11 12" key="1">
    <citation type="journal article" date="2020" name="IScience">
        <title>Genome Sequencing of the Endangered Kingdonia uniflora (Circaeasteraceae, Ranunculales) Reveals Potential Mechanisms of Evolutionary Specialization.</title>
        <authorList>
            <person name="Sun Y."/>
            <person name="Deng T."/>
            <person name="Zhang A."/>
            <person name="Moore M.J."/>
            <person name="Landis J.B."/>
            <person name="Lin N."/>
            <person name="Zhang H."/>
            <person name="Zhang X."/>
            <person name="Huang J."/>
            <person name="Zhang X."/>
            <person name="Sun H."/>
            <person name="Wang H."/>
        </authorList>
    </citation>
    <scope>NUCLEOTIDE SEQUENCE [LARGE SCALE GENOMIC DNA]</scope>
    <source>
        <strain evidence="11">TB1705</strain>
        <tissue evidence="11">Leaf</tissue>
    </source>
</reference>
<dbReference type="GO" id="GO:0005737">
    <property type="term" value="C:cytoplasm"/>
    <property type="evidence" value="ECO:0007669"/>
    <property type="project" value="TreeGrafter"/>
</dbReference>
<evidence type="ECO:0000256" key="2">
    <source>
        <dbReference type="ARBA" id="ARBA00012483"/>
    </source>
</evidence>
<evidence type="ECO:0000313" key="12">
    <source>
        <dbReference type="Proteomes" id="UP000541444"/>
    </source>
</evidence>
<dbReference type="InterPro" id="IPR013083">
    <property type="entry name" value="Znf_RING/FYVE/PHD"/>
</dbReference>
<dbReference type="EMBL" id="JACGCM010001726">
    <property type="protein sequence ID" value="KAF6150711.1"/>
    <property type="molecule type" value="Genomic_DNA"/>
</dbReference>
<evidence type="ECO:0000256" key="8">
    <source>
        <dbReference type="PROSITE-ProRule" id="PRU00175"/>
    </source>
</evidence>
<keyword evidence="12" id="KW-1185">Reference proteome</keyword>
<evidence type="ECO:0000256" key="9">
    <source>
        <dbReference type="SAM" id="MobiDB-lite"/>
    </source>
</evidence>
<dbReference type="Proteomes" id="UP000541444">
    <property type="component" value="Unassembled WGS sequence"/>
</dbReference>